<comment type="caution">
    <text evidence="1">The sequence shown here is derived from an EMBL/GenBank/DDBJ whole genome shotgun (WGS) entry which is preliminary data.</text>
</comment>
<accession>A0A0F9GJB5</accession>
<sequence>MNDLLKVLDMNEVEQWEWLEKKYGPGAFHSFAPLAFRLRDEACKVSCEKYYEALEEVYNHRIKDKQCCSFYAFLTYRIRPIDMIIACLTASIAALMAKDKANV</sequence>
<dbReference type="EMBL" id="LAZR01026181">
    <property type="protein sequence ID" value="KKL69535.1"/>
    <property type="molecule type" value="Genomic_DNA"/>
</dbReference>
<evidence type="ECO:0000313" key="1">
    <source>
        <dbReference type="EMBL" id="KKL69535.1"/>
    </source>
</evidence>
<name>A0A0F9GJB5_9ZZZZ</name>
<reference evidence="1" key="1">
    <citation type="journal article" date="2015" name="Nature">
        <title>Complex archaea that bridge the gap between prokaryotes and eukaryotes.</title>
        <authorList>
            <person name="Spang A."/>
            <person name="Saw J.H."/>
            <person name="Jorgensen S.L."/>
            <person name="Zaremba-Niedzwiedzka K."/>
            <person name="Martijn J."/>
            <person name="Lind A.E."/>
            <person name="van Eijk R."/>
            <person name="Schleper C."/>
            <person name="Guy L."/>
            <person name="Ettema T.J."/>
        </authorList>
    </citation>
    <scope>NUCLEOTIDE SEQUENCE</scope>
</reference>
<dbReference type="AlphaFoldDB" id="A0A0F9GJB5"/>
<proteinExistence type="predicted"/>
<protein>
    <submittedName>
        <fullName evidence="1">Uncharacterized protein</fullName>
    </submittedName>
</protein>
<gene>
    <name evidence="1" type="ORF">LCGC14_2113980</name>
</gene>
<organism evidence="1">
    <name type="scientific">marine sediment metagenome</name>
    <dbReference type="NCBI Taxonomy" id="412755"/>
    <lineage>
        <taxon>unclassified sequences</taxon>
        <taxon>metagenomes</taxon>
        <taxon>ecological metagenomes</taxon>
    </lineage>
</organism>